<organism evidence="6 7">
    <name type="scientific">Eubacterium aggregans</name>
    <dbReference type="NCBI Taxonomy" id="81409"/>
    <lineage>
        <taxon>Bacteria</taxon>
        <taxon>Bacillati</taxon>
        <taxon>Bacillota</taxon>
        <taxon>Clostridia</taxon>
        <taxon>Eubacteriales</taxon>
        <taxon>Eubacteriaceae</taxon>
        <taxon>Eubacterium</taxon>
    </lineage>
</organism>
<dbReference type="EMBL" id="FNRK01000001">
    <property type="protein sequence ID" value="SDZ89023.1"/>
    <property type="molecule type" value="Genomic_DNA"/>
</dbReference>
<keyword evidence="7" id="KW-1185">Reference proteome</keyword>
<accession>A0A1H3WPF9</accession>
<dbReference type="InterPro" id="IPR007324">
    <property type="entry name" value="Sugar-bd_dom_put"/>
</dbReference>
<dbReference type="Proteomes" id="UP000199394">
    <property type="component" value="Unassembled WGS sequence"/>
</dbReference>
<evidence type="ECO:0000256" key="1">
    <source>
        <dbReference type="ARBA" id="ARBA00010466"/>
    </source>
</evidence>
<gene>
    <name evidence="6" type="ORF">SAMN04515656_10116</name>
</gene>
<evidence type="ECO:0000256" key="4">
    <source>
        <dbReference type="ARBA" id="ARBA00023163"/>
    </source>
</evidence>
<evidence type="ECO:0000259" key="5">
    <source>
        <dbReference type="Pfam" id="PF04198"/>
    </source>
</evidence>
<dbReference type="Pfam" id="PF04198">
    <property type="entry name" value="Sugar-bind"/>
    <property type="match status" value="1"/>
</dbReference>
<name>A0A1H3WPF9_9FIRM</name>
<reference evidence="6 7" key="1">
    <citation type="submission" date="2016-10" db="EMBL/GenBank/DDBJ databases">
        <authorList>
            <person name="de Groot N.N."/>
        </authorList>
    </citation>
    <scope>NUCLEOTIDE SEQUENCE [LARGE SCALE GENOMIC DNA]</scope>
    <source>
        <strain evidence="6 7">SR12</strain>
    </source>
</reference>
<evidence type="ECO:0000313" key="7">
    <source>
        <dbReference type="Proteomes" id="UP000199394"/>
    </source>
</evidence>
<dbReference type="GO" id="GO:0030246">
    <property type="term" value="F:carbohydrate binding"/>
    <property type="evidence" value="ECO:0007669"/>
    <property type="project" value="InterPro"/>
</dbReference>
<proteinExistence type="inferred from homology"/>
<dbReference type="InterPro" id="IPR051054">
    <property type="entry name" value="SorC_transcr_regulators"/>
</dbReference>
<dbReference type="PANTHER" id="PTHR34294">
    <property type="entry name" value="TRANSCRIPTIONAL REGULATOR-RELATED"/>
    <property type="match status" value="1"/>
</dbReference>
<protein>
    <submittedName>
        <fullName evidence="6">DNA-binding transcriptional regulator LsrR, DeoR family</fullName>
    </submittedName>
</protein>
<evidence type="ECO:0000313" key="6">
    <source>
        <dbReference type="EMBL" id="SDZ89023.1"/>
    </source>
</evidence>
<keyword evidence="3 6" id="KW-0238">DNA-binding</keyword>
<dbReference type="PANTHER" id="PTHR34294:SF1">
    <property type="entry name" value="TRANSCRIPTIONAL REGULATOR LSRR"/>
    <property type="match status" value="1"/>
</dbReference>
<keyword evidence="2" id="KW-0805">Transcription regulation</keyword>
<keyword evidence="4" id="KW-0804">Transcription</keyword>
<dbReference type="GO" id="GO:0003677">
    <property type="term" value="F:DNA binding"/>
    <property type="evidence" value="ECO:0007669"/>
    <property type="project" value="UniProtKB-KW"/>
</dbReference>
<dbReference type="AlphaFoldDB" id="A0A1H3WPF9"/>
<evidence type="ECO:0000256" key="2">
    <source>
        <dbReference type="ARBA" id="ARBA00023015"/>
    </source>
</evidence>
<dbReference type="Gene3D" id="3.40.50.1360">
    <property type="match status" value="1"/>
</dbReference>
<dbReference type="InterPro" id="IPR037171">
    <property type="entry name" value="NagB/RpiA_transferase-like"/>
</dbReference>
<dbReference type="STRING" id="81409.SAMN04515656_10116"/>
<comment type="similarity">
    <text evidence="1">Belongs to the SorC transcriptional regulatory family.</text>
</comment>
<dbReference type="Gene3D" id="1.10.10.60">
    <property type="entry name" value="Homeodomain-like"/>
    <property type="match status" value="1"/>
</dbReference>
<dbReference type="OrthoDB" id="58802at2"/>
<dbReference type="SUPFAM" id="SSF100950">
    <property type="entry name" value="NagB/RpiA/CoA transferase-like"/>
    <property type="match status" value="1"/>
</dbReference>
<evidence type="ECO:0000256" key="3">
    <source>
        <dbReference type="ARBA" id="ARBA00023125"/>
    </source>
</evidence>
<feature type="domain" description="Sugar-binding" evidence="5">
    <location>
        <begin position="62"/>
        <end position="317"/>
    </location>
</feature>
<sequence length="317" mass="35803">MKSEVYSQSTCLMNEVVYRYYVKRETLIVISSHLQISQSTVSRLLKRAESEKIVTFNIHPRYMACIEREEGLKKEYGLRDVQILPILEADVDSSSLKKRVALEGARYLQRIITDNDIIGLTWGETMYHLIQYLNPCRRKGAKIVTLHGSIVNSSDMLDVDTLVKRAAMAFGGKKVSLCRKGLLTQEEMAHLRQSQHFQNIQKIYGQIDIAVTSVGAIWPKTTSLLGTLKHLSPGELQELTQNRAVCDIVMRYIDGEGRECDTSMRERTYSIGLSDYRRIPTKILVASGTEKAEAVRALSKGQLFDVLITDELLASAL</sequence>